<organism evidence="1 2">
    <name type="scientific">Oldenlandia corymbosa var. corymbosa</name>
    <dbReference type="NCBI Taxonomy" id="529605"/>
    <lineage>
        <taxon>Eukaryota</taxon>
        <taxon>Viridiplantae</taxon>
        <taxon>Streptophyta</taxon>
        <taxon>Embryophyta</taxon>
        <taxon>Tracheophyta</taxon>
        <taxon>Spermatophyta</taxon>
        <taxon>Magnoliopsida</taxon>
        <taxon>eudicotyledons</taxon>
        <taxon>Gunneridae</taxon>
        <taxon>Pentapetalae</taxon>
        <taxon>asterids</taxon>
        <taxon>lamiids</taxon>
        <taxon>Gentianales</taxon>
        <taxon>Rubiaceae</taxon>
        <taxon>Rubioideae</taxon>
        <taxon>Spermacoceae</taxon>
        <taxon>Hedyotis-Oldenlandia complex</taxon>
        <taxon>Oldenlandia</taxon>
    </lineage>
</organism>
<reference evidence="1" key="1">
    <citation type="submission" date="2023-03" db="EMBL/GenBank/DDBJ databases">
        <authorList>
            <person name="Julca I."/>
        </authorList>
    </citation>
    <scope>NUCLEOTIDE SEQUENCE</scope>
</reference>
<proteinExistence type="predicted"/>
<sequence>MQQWLFGVAQDWNQSFGAANHFLGMNFGEGFARGFGIQKAEELVTESSESWFPNLGENLRVSVQEEVPIEKPRMTMFNGENPRSWLLNCMNYFSAHKDDFRNKMFCDDHESMAMHIASDDAIVDDELGETLDVFNFVATGLIESNYSHDFGLNDTVLGPGGKLSELLIETTPPRYVKSNMTCDVSCTGDLDEGTCVVVSFYDICSLEGKAGFKEGGIVLWQIWEYEIWNEADNVLNCMLKEKFINYRMLCSSGGTTEFRKSKTSGFQSLMQGLQVSGCEGSIVVITIENDMNYIWIIAWYTLEAFIGKREVVVMYLMIVIVKVEVSSIIHLQFVILVISGNRFLDVSTILDRDKLAEVGAVTVNCSLFRITEY</sequence>
<dbReference type="EMBL" id="OX459120">
    <property type="protein sequence ID" value="CAI9099131.1"/>
    <property type="molecule type" value="Genomic_DNA"/>
</dbReference>
<gene>
    <name evidence="1" type="ORF">OLC1_LOCUS9211</name>
</gene>
<dbReference type="Proteomes" id="UP001161247">
    <property type="component" value="Chromosome 3"/>
</dbReference>
<keyword evidence="2" id="KW-1185">Reference proteome</keyword>
<evidence type="ECO:0000313" key="2">
    <source>
        <dbReference type="Proteomes" id="UP001161247"/>
    </source>
</evidence>
<protein>
    <submittedName>
        <fullName evidence="1">OLC1v1035902C1</fullName>
    </submittedName>
</protein>
<accession>A0AAV1CU53</accession>
<name>A0AAV1CU53_OLDCO</name>
<dbReference type="AlphaFoldDB" id="A0AAV1CU53"/>
<evidence type="ECO:0000313" key="1">
    <source>
        <dbReference type="EMBL" id="CAI9099131.1"/>
    </source>
</evidence>